<evidence type="ECO:0000259" key="3">
    <source>
        <dbReference type="Pfam" id="PF13399"/>
    </source>
</evidence>
<organism evidence="4 5">
    <name type="scientific">Embleya hyalina</name>
    <dbReference type="NCBI Taxonomy" id="516124"/>
    <lineage>
        <taxon>Bacteria</taxon>
        <taxon>Bacillati</taxon>
        <taxon>Actinomycetota</taxon>
        <taxon>Actinomycetes</taxon>
        <taxon>Kitasatosporales</taxon>
        <taxon>Streptomycetaceae</taxon>
        <taxon>Embleya</taxon>
    </lineage>
</organism>
<dbReference type="Proteomes" id="UP000286931">
    <property type="component" value="Unassembled WGS sequence"/>
</dbReference>
<dbReference type="Gene3D" id="3.30.70.2390">
    <property type="match status" value="1"/>
</dbReference>
<evidence type="ECO:0000313" key="4">
    <source>
        <dbReference type="EMBL" id="GCD97129.1"/>
    </source>
</evidence>
<keyword evidence="2" id="KW-0472">Membrane</keyword>
<evidence type="ECO:0000256" key="2">
    <source>
        <dbReference type="SAM" id="Phobius"/>
    </source>
</evidence>
<gene>
    <name evidence="4" type="ORF">EHYA_04817</name>
</gene>
<keyword evidence="2" id="KW-0812">Transmembrane</keyword>
<sequence>MSMLTPRGMGGQYKITGKLYPRMTRRRRRMPVVIAIVVGLVVLATAGWGVYHFTSDDGGTAAACPSPTASAPPPTQAAPLPEPKAITVNVYNATKRTGLAKTVAEALKTRGFTIGKVTNDPLNAPIAATAEIRHGFPGATPAKVVAAQVAGATDKEDQRTDGSVDLAIGDAWTDLATPEAAAAILAPPPPPPPSQTPGC</sequence>
<name>A0A401YRA2_9ACTN</name>
<protein>
    <submittedName>
        <fullName evidence="4">Membrane protein</fullName>
    </submittedName>
</protein>
<feature type="transmembrane region" description="Helical" evidence="2">
    <location>
        <begin position="32"/>
        <end position="51"/>
    </location>
</feature>
<accession>A0A401YRA2</accession>
<keyword evidence="2" id="KW-1133">Transmembrane helix</keyword>
<comment type="caution">
    <text evidence="4">The sequence shown here is derived from an EMBL/GenBank/DDBJ whole genome shotgun (WGS) entry which is preliminary data.</text>
</comment>
<evidence type="ECO:0000313" key="5">
    <source>
        <dbReference type="Proteomes" id="UP000286931"/>
    </source>
</evidence>
<feature type="compositionally biased region" description="Pro residues" evidence="1">
    <location>
        <begin position="70"/>
        <end position="81"/>
    </location>
</feature>
<proteinExistence type="predicted"/>
<dbReference type="Pfam" id="PF13399">
    <property type="entry name" value="LytR_C"/>
    <property type="match status" value="1"/>
</dbReference>
<dbReference type="InterPro" id="IPR027381">
    <property type="entry name" value="LytR/CpsA/Psr_C"/>
</dbReference>
<dbReference type="AlphaFoldDB" id="A0A401YRA2"/>
<feature type="domain" description="LytR/CpsA/Psr regulator C-terminal" evidence="3">
    <location>
        <begin position="86"/>
        <end position="172"/>
    </location>
</feature>
<feature type="region of interest" description="Disordered" evidence="1">
    <location>
        <begin position="61"/>
        <end position="81"/>
    </location>
</feature>
<evidence type="ECO:0000256" key="1">
    <source>
        <dbReference type="SAM" id="MobiDB-lite"/>
    </source>
</evidence>
<reference evidence="4 5" key="1">
    <citation type="submission" date="2018-12" db="EMBL/GenBank/DDBJ databases">
        <title>Draft genome sequence of Embleya hyalina NBRC 13850T.</title>
        <authorList>
            <person name="Komaki H."/>
            <person name="Hosoyama A."/>
            <person name="Kimura A."/>
            <person name="Ichikawa N."/>
            <person name="Tamura T."/>
        </authorList>
    </citation>
    <scope>NUCLEOTIDE SEQUENCE [LARGE SCALE GENOMIC DNA]</scope>
    <source>
        <strain evidence="4 5">NBRC 13850</strain>
    </source>
</reference>
<dbReference type="EMBL" id="BIFH01000023">
    <property type="protein sequence ID" value="GCD97129.1"/>
    <property type="molecule type" value="Genomic_DNA"/>
</dbReference>
<dbReference type="OrthoDB" id="4864198at2"/>
<keyword evidence="5" id="KW-1185">Reference proteome</keyword>